<organism evidence="1 2">
    <name type="scientific">Clostridium manihotivorum</name>
    <dbReference type="NCBI Taxonomy" id="2320868"/>
    <lineage>
        <taxon>Bacteria</taxon>
        <taxon>Bacillati</taxon>
        <taxon>Bacillota</taxon>
        <taxon>Clostridia</taxon>
        <taxon>Eubacteriales</taxon>
        <taxon>Clostridiaceae</taxon>
        <taxon>Clostridium</taxon>
    </lineage>
</organism>
<accession>A0A3R5TIK2</accession>
<gene>
    <name evidence="1" type="ORF">C1I91_23240</name>
</gene>
<name>A0A3R5TIK2_9CLOT</name>
<proteinExistence type="predicted"/>
<sequence length="103" mass="12055">MIIDGNLKCEKCDSEDFVIKREATYVYTYDISSSNSEKAIRRTEETPFMFDNREKVREKDFLHCKNCGAIYEFSVGDISDKVEFTIIQKAIRSDYQDKPEFLG</sequence>
<reference evidence="1 2" key="1">
    <citation type="submission" date="2018-01" db="EMBL/GenBank/DDBJ databases">
        <title>Genome Sequencing and Assembly of Anaerobacter polyendosporus strain CT4.</title>
        <authorList>
            <person name="Tachaapaikoon C."/>
            <person name="Sutheeworapong S."/>
            <person name="Jenjaroenpun P."/>
            <person name="Wongsurawat T."/>
            <person name="Nookeaw I."/>
            <person name="Cheawchanlertfa P."/>
            <person name="Kosugi A."/>
            <person name="Cheevadhanarak S."/>
            <person name="Ratanakhanokchai K."/>
        </authorList>
    </citation>
    <scope>NUCLEOTIDE SEQUENCE [LARGE SCALE GENOMIC DNA]</scope>
    <source>
        <strain evidence="1 2">CT4</strain>
    </source>
</reference>
<keyword evidence="2" id="KW-1185">Reference proteome</keyword>
<dbReference type="KEGG" id="cmah:C1I91_23240"/>
<evidence type="ECO:0000313" key="1">
    <source>
        <dbReference type="EMBL" id="QAA34320.1"/>
    </source>
</evidence>
<dbReference type="EMBL" id="CP025746">
    <property type="protein sequence ID" value="QAA34320.1"/>
    <property type="molecule type" value="Genomic_DNA"/>
</dbReference>
<dbReference type="AlphaFoldDB" id="A0A3R5TIK2"/>
<dbReference type="OrthoDB" id="1683266at2"/>
<dbReference type="Proteomes" id="UP000286268">
    <property type="component" value="Chromosome"/>
</dbReference>
<evidence type="ECO:0000313" key="2">
    <source>
        <dbReference type="Proteomes" id="UP000286268"/>
    </source>
</evidence>
<protein>
    <submittedName>
        <fullName evidence="1">Uncharacterized protein</fullName>
    </submittedName>
</protein>